<dbReference type="AlphaFoldDB" id="A0A0D0AZL2"/>
<dbReference type="EMBL" id="KN835464">
    <property type="protein sequence ID" value="KIK37278.1"/>
    <property type="molecule type" value="Genomic_DNA"/>
</dbReference>
<name>A0A0D0AZL2_9AGAM</name>
<keyword evidence="2" id="KW-1185">Reference proteome</keyword>
<dbReference type="HOGENOM" id="CLU_2185686_0_0_1"/>
<protein>
    <submittedName>
        <fullName evidence="1">Uncharacterized protein</fullName>
    </submittedName>
</protein>
<accession>A0A0D0AZL2</accession>
<dbReference type="Proteomes" id="UP000054485">
    <property type="component" value="Unassembled WGS sequence"/>
</dbReference>
<sequence length="109" mass="12269">MGELRDVTMQNDQFGTIHHIHEPIKGLPLMIYLTRCFTTTANEDGKVEKIPHLIIVLNSDNQKLIPSDSKDLEAIDVKFTSDLEVPHAQSIFTMPSKGVEISIAYFTKT</sequence>
<organism evidence="1 2">
    <name type="scientific">Suillus luteus UH-Slu-Lm8-n1</name>
    <dbReference type="NCBI Taxonomy" id="930992"/>
    <lineage>
        <taxon>Eukaryota</taxon>
        <taxon>Fungi</taxon>
        <taxon>Dikarya</taxon>
        <taxon>Basidiomycota</taxon>
        <taxon>Agaricomycotina</taxon>
        <taxon>Agaricomycetes</taxon>
        <taxon>Agaricomycetidae</taxon>
        <taxon>Boletales</taxon>
        <taxon>Suillineae</taxon>
        <taxon>Suillaceae</taxon>
        <taxon>Suillus</taxon>
    </lineage>
</organism>
<dbReference type="InParanoid" id="A0A0D0AZL2"/>
<reference evidence="2" key="2">
    <citation type="submission" date="2015-01" db="EMBL/GenBank/DDBJ databases">
        <title>Evolutionary Origins and Diversification of the Mycorrhizal Mutualists.</title>
        <authorList>
            <consortium name="DOE Joint Genome Institute"/>
            <consortium name="Mycorrhizal Genomics Consortium"/>
            <person name="Kohler A."/>
            <person name="Kuo A."/>
            <person name="Nagy L.G."/>
            <person name="Floudas D."/>
            <person name="Copeland A."/>
            <person name="Barry K.W."/>
            <person name="Cichocki N."/>
            <person name="Veneault-Fourrey C."/>
            <person name="LaButti K."/>
            <person name="Lindquist E.A."/>
            <person name="Lipzen A."/>
            <person name="Lundell T."/>
            <person name="Morin E."/>
            <person name="Murat C."/>
            <person name="Riley R."/>
            <person name="Ohm R."/>
            <person name="Sun H."/>
            <person name="Tunlid A."/>
            <person name="Henrissat B."/>
            <person name="Grigoriev I.V."/>
            <person name="Hibbett D.S."/>
            <person name="Martin F."/>
        </authorList>
    </citation>
    <scope>NUCLEOTIDE SEQUENCE [LARGE SCALE GENOMIC DNA]</scope>
    <source>
        <strain evidence="2">UH-Slu-Lm8-n1</strain>
    </source>
</reference>
<gene>
    <name evidence="1" type="ORF">CY34DRAFT_109172</name>
</gene>
<evidence type="ECO:0000313" key="1">
    <source>
        <dbReference type="EMBL" id="KIK37278.1"/>
    </source>
</evidence>
<reference evidence="1 2" key="1">
    <citation type="submission" date="2014-04" db="EMBL/GenBank/DDBJ databases">
        <authorList>
            <consortium name="DOE Joint Genome Institute"/>
            <person name="Kuo A."/>
            <person name="Ruytinx J."/>
            <person name="Rineau F."/>
            <person name="Colpaert J."/>
            <person name="Kohler A."/>
            <person name="Nagy L.G."/>
            <person name="Floudas D."/>
            <person name="Copeland A."/>
            <person name="Barry K.W."/>
            <person name="Cichocki N."/>
            <person name="Veneault-Fourrey C."/>
            <person name="LaButti K."/>
            <person name="Lindquist E.A."/>
            <person name="Lipzen A."/>
            <person name="Lundell T."/>
            <person name="Morin E."/>
            <person name="Murat C."/>
            <person name="Sun H."/>
            <person name="Tunlid A."/>
            <person name="Henrissat B."/>
            <person name="Grigoriev I.V."/>
            <person name="Hibbett D.S."/>
            <person name="Martin F."/>
            <person name="Nordberg H.P."/>
            <person name="Cantor M.N."/>
            <person name="Hua S.X."/>
        </authorList>
    </citation>
    <scope>NUCLEOTIDE SEQUENCE [LARGE SCALE GENOMIC DNA]</scope>
    <source>
        <strain evidence="1 2">UH-Slu-Lm8-n1</strain>
    </source>
</reference>
<evidence type="ECO:0000313" key="2">
    <source>
        <dbReference type="Proteomes" id="UP000054485"/>
    </source>
</evidence>
<proteinExistence type="predicted"/>